<evidence type="ECO:0000313" key="1">
    <source>
        <dbReference type="EMBL" id="KAF0754862.1"/>
    </source>
</evidence>
<accession>A0A6G0YFU2</accession>
<dbReference type="PANTHER" id="PTHR33194:SF4">
    <property type="entry name" value="CCHC-TYPE DOMAIN-CONTAINING PROTEIN"/>
    <property type="match status" value="1"/>
</dbReference>
<dbReference type="EMBL" id="VUJU01004296">
    <property type="protein sequence ID" value="KAF0754862.1"/>
    <property type="molecule type" value="Genomic_DNA"/>
</dbReference>
<dbReference type="OrthoDB" id="6755130at2759"/>
<dbReference type="CDD" id="cd00303">
    <property type="entry name" value="retropepsin_like"/>
    <property type="match status" value="1"/>
</dbReference>
<sequence length="438" mass="49793">MSDTQSRPEESSTAIKAPSYNELVQITYSLREQLRVITEASRESTPVQVAQPQSPTSLQMIWIVSVTGVADMNSWDCTQRLHFVRAHVSGAARSWFLSEQFVDWPEFENKFRDAFVQEIRLSDRWNELNQRNQGVDEHLVDYFYEKVRLCRVLKLPFNEIRDHVIQGLRSRELAIFAMGRSHTTESGFLSDLRDWERMRLLHRDRFPAKNALNSPTTKILRPKAAEVSTPTSSSPAKNSEVVKPKTYYKPIADRSSITCYNCRENREAYRADSIVAVPYVNPFSKTILLNRLPASGLIDSGCSNVLIRQSMVQKCCAELRPKPSPLFTVGDASQPGTMAIGEATLDVTVDGVVAYDHEVIVVPDHTIPVDVLVGRTWLVLPHVNYYKKGTELIFETRSDVPNYVAVESLEHNVPNCQTRMLLTTRREKSVNRYAPKTS</sequence>
<proteinExistence type="predicted"/>
<name>A0A6G0YFU2_APHCR</name>
<keyword evidence="2" id="KW-1185">Reference proteome</keyword>
<dbReference type="PANTHER" id="PTHR33194">
    <property type="entry name" value="ZINC KNUCKLE DOMAINCONTAINING PROTEIN"/>
    <property type="match status" value="1"/>
</dbReference>
<organism evidence="1 2">
    <name type="scientific">Aphis craccivora</name>
    <name type="common">Cowpea aphid</name>
    <dbReference type="NCBI Taxonomy" id="307492"/>
    <lineage>
        <taxon>Eukaryota</taxon>
        <taxon>Metazoa</taxon>
        <taxon>Ecdysozoa</taxon>
        <taxon>Arthropoda</taxon>
        <taxon>Hexapoda</taxon>
        <taxon>Insecta</taxon>
        <taxon>Pterygota</taxon>
        <taxon>Neoptera</taxon>
        <taxon>Paraneoptera</taxon>
        <taxon>Hemiptera</taxon>
        <taxon>Sternorrhyncha</taxon>
        <taxon>Aphidomorpha</taxon>
        <taxon>Aphidoidea</taxon>
        <taxon>Aphididae</taxon>
        <taxon>Aphidini</taxon>
        <taxon>Aphis</taxon>
        <taxon>Aphis</taxon>
    </lineage>
</organism>
<dbReference type="Gene3D" id="2.40.70.10">
    <property type="entry name" value="Acid Proteases"/>
    <property type="match status" value="1"/>
</dbReference>
<comment type="caution">
    <text evidence="1">The sequence shown here is derived from an EMBL/GenBank/DDBJ whole genome shotgun (WGS) entry which is preliminary data.</text>
</comment>
<dbReference type="InterPro" id="IPR021109">
    <property type="entry name" value="Peptidase_aspartic_dom_sf"/>
</dbReference>
<reference evidence="1 2" key="1">
    <citation type="submission" date="2019-08" db="EMBL/GenBank/DDBJ databases">
        <title>Whole genome of Aphis craccivora.</title>
        <authorList>
            <person name="Voronova N.V."/>
            <person name="Shulinski R.S."/>
            <person name="Bandarenka Y.V."/>
            <person name="Zhorov D.G."/>
            <person name="Warner D."/>
        </authorList>
    </citation>
    <scope>NUCLEOTIDE SEQUENCE [LARGE SCALE GENOMIC DNA]</scope>
    <source>
        <strain evidence="1">180601</strain>
        <tissue evidence="1">Whole Body</tissue>
    </source>
</reference>
<gene>
    <name evidence="1" type="ORF">FWK35_00015808</name>
</gene>
<dbReference type="Proteomes" id="UP000478052">
    <property type="component" value="Unassembled WGS sequence"/>
</dbReference>
<dbReference type="SUPFAM" id="SSF50630">
    <property type="entry name" value="Acid proteases"/>
    <property type="match status" value="1"/>
</dbReference>
<protein>
    <submittedName>
        <fullName evidence="1">CCHC-type domain-containing protein</fullName>
    </submittedName>
</protein>
<dbReference type="AlphaFoldDB" id="A0A6G0YFU2"/>
<evidence type="ECO:0000313" key="2">
    <source>
        <dbReference type="Proteomes" id="UP000478052"/>
    </source>
</evidence>